<organism evidence="1 2">
    <name type="scientific">Emydomyces testavorans</name>
    <dbReference type="NCBI Taxonomy" id="2070801"/>
    <lineage>
        <taxon>Eukaryota</taxon>
        <taxon>Fungi</taxon>
        <taxon>Dikarya</taxon>
        <taxon>Ascomycota</taxon>
        <taxon>Pezizomycotina</taxon>
        <taxon>Eurotiomycetes</taxon>
        <taxon>Eurotiomycetidae</taxon>
        <taxon>Onygenales</taxon>
        <taxon>Nannizziopsiaceae</taxon>
        <taxon>Emydomyces</taxon>
    </lineage>
</organism>
<dbReference type="AlphaFoldDB" id="A0AAF0DIG2"/>
<evidence type="ECO:0000313" key="2">
    <source>
        <dbReference type="Proteomes" id="UP001219355"/>
    </source>
</evidence>
<keyword evidence="2" id="KW-1185">Reference proteome</keyword>
<accession>A0AAF0DIG2</accession>
<protein>
    <submittedName>
        <fullName evidence="1">Uncharacterized protein</fullName>
    </submittedName>
</protein>
<reference evidence="1" key="1">
    <citation type="submission" date="2023-03" db="EMBL/GenBank/DDBJ databases">
        <title>Emydomyces testavorans Genome Sequence.</title>
        <authorList>
            <person name="Hoyer L."/>
        </authorList>
    </citation>
    <scope>NUCLEOTIDE SEQUENCE</scope>
    <source>
        <strain evidence="1">16-2883</strain>
    </source>
</reference>
<name>A0AAF0DIG2_9EURO</name>
<dbReference type="Proteomes" id="UP001219355">
    <property type="component" value="Chromosome 2"/>
</dbReference>
<proteinExistence type="predicted"/>
<dbReference type="EMBL" id="CP120628">
    <property type="protein sequence ID" value="WEW58162.1"/>
    <property type="molecule type" value="Genomic_DNA"/>
</dbReference>
<evidence type="ECO:0000313" key="1">
    <source>
        <dbReference type="EMBL" id="WEW58162.1"/>
    </source>
</evidence>
<sequence>MAIVMLDDRECFTSKNELSLATASPLYGDISETYHYKVVEGQEGKERKRMKVIMVVRDVTSLAPS</sequence>
<gene>
    <name evidence="1" type="ORF">PRK78_003630</name>
</gene>